<protein>
    <submittedName>
        <fullName evidence="1">Uncharacterized protein</fullName>
    </submittedName>
</protein>
<dbReference type="AlphaFoldDB" id="I3SFQ6"/>
<proteinExistence type="evidence at transcript level"/>
<dbReference type="EMBL" id="BT139303">
    <property type="protein sequence ID" value="AFK39098.1"/>
    <property type="molecule type" value="mRNA"/>
</dbReference>
<reference evidence="1" key="1">
    <citation type="submission" date="2012-05" db="EMBL/GenBank/DDBJ databases">
        <authorList>
            <person name="Krishnakumar V."/>
            <person name="Cheung F."/>
            <person name="Xiao Y."/>
            <person name="Chan A."/>
            <person name="Moskal W.A."/>
            <person name="Town C.D."/>
        </authorList>
    </citation>
    <scope>NUCLEOTIDE SEQUENCE</scope>
</reference>
<evidence type="ECO:0000313" key="1">
    <source>
        <dbReference type="EMBL" id="AFK39098.1"/>
    </source>
</evidence>
<organism evidence="1">
    <name type="scientific">Medicago truncatula</name>
    <name type="common">Barrel medic</name>
    <name type="synonym">Medicago tribuloides</name>
    <dbReference type="NCBI Taxonomy" id="3880"/>
    <lineage>
        <taxon>Eukaryota</taxon>
        <taxon>Viridiplantae</taxon>
        <taxon>Streptophyta</taxon>
        <taxon>Embryophyta</taxon>
        <taxon>Tracheophyta</taxon>
        <taxon>Spermatophyta</taxon>
        <taxon>Magnoliopsida</taxon>
        <taxon>eudicotyledons</taxon>
        <taxon>Gunneridae</taxon>
        <taxon>Pentapetalae</taxon>
        <taxon>rosids</taxon>
        <taxon>fabids</taxon>
        <taxon>Fabales</taxon>
        <taxon>Fabaceae</taxon>
        <taxon>Papilionoideae</taxon>
        <taxon>50 kb inversion clade</taxon>
        <taxon>NPAAA clade</taxon>
        <taxon>Hologalegina</taxon>
        <taxon>IRL clade</taxon>
        <taxon>Trifolieae</taxon>
        <taxon>Medicago</taxon>
    </lineage>
</organism>
<sequence length="38" mass="4511">MFNKSDNPKMLQTIVIYKTYYKLQTIVCGPLSYNRLLL</sequence>
<accession>I3SFQ6</accession>
<name>I3SFQ6_MEDTR</name>